<keyword evidence="3" id="KW-0254">Endocytosis</keyword>
<dbReference type="AlphaFoldDB" id="A0A7R9IEG2"/>
<proteinExistence type="predicted"/>
<keyword evidence="10" id="KW-0325">Glycoprotein</keyword>
<dbReference type="InterPro" id="IPR011042">
    <property type="entry name" value="6-blade_b-propeller_TolB-like"/>
</dbReference>
<dbReference type="GO" id="GO:0043235">
    <property type="term" value="C:receptor complex"/>
    <property type="evidence" value="ECO:0007669"/>
    <property type="project" value="TreeGrafter"/>
</dbReference>
<dbReference type="FunFam" id="4.10.400.10:FF:000004">
    <property type="entry name" value="Low-density lipoprotein receptor-related protein 1"/>
    <property type="match status" value="1"/>
</dbReference>
<feature type="disulfide bond" evidence="11">
    <location>
        <begin position="46"/>
        <end position="58"/>
    </location>
</feature>
<feature type="disulfide bond" evidence="11">
    <location>
        <begin position="234"/>
        <end position="252"/>
    </location>
</feature>
<dbReference type="SMART" id="SM00181">
    <property type="entry name" value="EGF"/>
    <property type="match status" value="2"/>
</dbReference>
<evidence type="ECO:0000256" key="2">
    <source>
        <dbReference type="ARBA" id="ARBA00022536"/>
    </source>
</evidence>
<dbReference type="InterPro" id="IPR001881">
    <property type="entry name" value="EGF-like_Ca-bd_dom"/>
</dbReference>
<evidence type="ECO:0000256" key="1">
    <source>
        <dbReference type="ARBA" id="ARBA00004479"/>
    </source>
</evidence>
<feature type="disulfide bond" evidence="11">
    <location>
        <begin position="93"/>
        <end position="111"/>
    </location>
</feature>
<feature type="disulfide bond" evidence="11">
    <location>
        <begin position="53"/>
        <end position="71"/>
    </location>
</feature>
<keyword evidence="6" id="KW-1133">Transmembrane helix</keyword>
<dbReference type="PROSITE" id="PS50068">
    <property type="entry name" value="LDLRA_2"/>
    <property type="match status" value="5"/>
</dbReference>
<evidence type="ECO:0000256" key="10">
    <source>
        <dbReference type="ARBA" id="ARBA00023180"/>
    </source>
</evidence>
<dbReference type="Gene3D" id="4.10.400.10">
    <property type="entry name" value="Low-density Lipoprotein Receptor"/>
    <property type="match status" value="5"/>
</dbReference>
<dbReference type="InterPro" id="IPR036055">
    <property type="entry name" value="LDL_receptor-like_sf"/>
</dbReference>
<accession>A0A7R9IEG2</accession>
<dbReference type="GO" id="GO:0005509">
    <property type="term" value="F:calcium ion binding"/>
    <property type="evidence" value="ECO:0007669"/>
    <property type="project" value="InterPro"/>
</dbReference>
<dbReference type="Pfam" id="PF14670">
    <property type="entry name" value="FXa_inhibition"/>
    <property type="match status" value="1"/>
</dbReference>
<dbReference type="EMBL" id="OE001410">
    <property type="protein sequence ID" value="CAD7456755.1"/>
    <property type="molecule type" value="Genomic_DNA"/>
</dbReference>
<dbReference type="InterPro" id="IPR000742">
    <property type="entry name" value="EGF"/>
</dbReference>
<evidence type="ECO:0000256" key="11">
    <source>
        <dbReference type="PROSITE-ProRule" id="PRU00124"/>
    </source>
</evidence>
<dbReference type="FunFam" id="4.10.400.10:FF:000015">
    <property type="entry name" value="Low-density lipoprotein receptor-related protein 1"/>
    <property type="match status" value="1"/>
</dbReference>
<comment type="caution">
    <text evidence="11">Lacks conserved residue(s) required for the propagation of feature annotation.</text>
</comment>
<dbReference type="PANTHER" id="PTHR22722:SF14">
    <property type="entry name" value="MEGALIN, ISOFORM A"/>
    <property type="match status" value="1"/>
</dbReference>
<evidence type="ECO:0000256" key="4">
    <source>
        <dbReference type="ARBA" id="ARBA00022692"/>
    </source>
</evidence>
<dbReference type="Pfam" id="PF07645">
    <property type="entry name" value="EGF_CA"/>
    <property type="match status" value="1"/>
</dbReference>
<organism evidence="13">
    <name type="scientific">Timema tahoe</name>
    <dbReference type="NCBI Taxonomy" id="61484"/>
    <lineage>
        <taxon>Eukaryota</taxon>
        <taxon>Metazoa</taxon>
        <taxon>Ecdysozoa</taxon>
        <taxon>Arthropoda</taxon>
        <taxon>Hexapoda</taxon>
        <taxon>Insecta</taxon>
        <taxon>Pterygota</taxon>
        <taxon>Neoptera</taxon>
        <taxon>Polyneoptera</taxon>
        <taxon>Phasmatodea</taxon>
        <taxon>Timematodea</taxon>
        <taxon>Timematoidea</taxon>
        <taxon>Timematidae</taxon>
        <taxon>Timema</taxon>
    </lineage>
</organism>
<dbReference type="GO" id="GO:0042562">
    <property type="term" value="F:hormone binding"/>
    <property type="evidence" value="ECO:0007669"/>
    <property type="project" value="TreeGrafter"/>
</dbReference>
<comment type="subcellular location">
    <subcellularLocation>
        <location evidence="1">Membrane</location>
        <topology evidence="1">Single-pass type I membrane protein</topology>
    </subcellularLocation>
</comment>
<dbReference type="GO" id="GO:0006898">
    <property type="term" value="P:receptor-mediated endocytosis"/>
    <property type="evidence" value="ECO:0007669"/>
    <property type="project" value="TreeGrafter"/>
</dbReference>
<dbReference type="InterPro" id="IPR000152">
    <property type="entry name" value="EGF-type_Asp/Asn_hydroxyl_site"/>
</dbReference>
<keyword evidence="9" id="KW-0675">Receptor</keyword>
<dbReference type="Gene3D" id="2.120.10.30">
    <property type="entry name" value="TolB, C-terminal domain"/>
    <property type="match status" value="1"/>
</dbReference>
<keyword evidence="2" id="KW-0245">EGF-like domain</keyword>
<evidence type="ECO:0000256" key="5">
    <source>
        <dbReference type="ARBA" id="ARBA00022737"/>
    </source>
</evidence>
<dbReference type="PROSITE" id="PS00010">
    <property type="entry name" value="ASX_HYDROXYL"/>
    <property type="match status" value="1"/>
</dbReference>
<evidence type="ECO:0000256" key="8">
    <source>
        <dbReference type="ARBA" id="ARBA00023157"/>
    </source>
</evidence>
<dbReference type="GO" id="GO:0016324">
    <property type="term" value="C:apical plasma membrane"/>
    <property type="evidence" value="ECO:0007669"/>
    <property type="project" value="TreeGrafter"/>
</dbReference>
<dbReference type="SMART" id="SM00192">
    <property type="entry name" value="LDLa"/>
    <property type="match status" value="5"/>
</dbReference>
<evidence type="ECO:0000259" key="12">
    <source>
        <dbReference type="PROSITE" id="PS01186"/>
    </source>
</evidence>
<dbReference type="PROSITE" id="PS01209">
    <property type="entry name" value="LDLRA_1"/>
    <property type="match status" value="3"/>
</dbReference>
<dbReference type="SUPFAM" id="SSF57196">
    <property type="entry name" value="EGF/Laminin"/>
    <property type="match status" value="2"/>
</dbReference>
<dbReference type="InterPro" id="IPR018097">
    <property type="entry name" value="EGF_Ca-bd_CS"/>
</dbReference>
<feature type="disulfide bond" evidence="11">
    <location>
        <begin position="192"/>
        <end position="210"/>
    </location>
</feature>
<dbReference type="Pfam" id="PF00057">
    <property type="entry name" value="Ldl_recept_a"/>
    <property type="match status" value="5"/>
</dbReference>
<dbReference type="PANTHER" id="PTHR22722">
    <property type="entry name" value="LOW-DENSITY LIPOPROTEIN RECEPTOR-RELATED PROTEIN 2-RELATED"/>
    <property type="match status" value="1"/>
</dbReference>
<dbReference type="SUPFAM" id="SSF63825">
    <property type="entry name" value="YWTD domain"/>
    <property type="match status" value="1"/>
</dbReference>
<dbReference type="InterPro" id="IPR002172">
    <property type="entry name" value="LDrepeatLR_classA_rpt"/>
</dbReference>
<dbReference type="FunFam" id="2.10.25.10:FF:000009">
    <property type="entry name" value="Low-density lipoprotein receptor isoform 1"/>
    <property type="match status" value="1"/>
</dbReference>
<keyword evidence="4" id="KW-0812">Transmembrane</keyword>
<dbReference type="SUPFAM" id="SSF57424">
    <property type="entry name" value="LDL receptor-like module"/>
    <property type="match status" value="5"/>
</dbReference>
<feature type="domain" description="EGF-like" evidence="12">
    <location>
        <begin position="288"/>
        <end position="302"/>
    </location>
</feature>
<protein>
    <recommendedName>
        <fullName evidence="12">EGF-like domain-containing protein</fullName>
    </recommendedName>
</protein>
<dbReference type="Gene3D" id="2.10.25.10">
    <property type="entry name" value="Laminin"/>
    <property type="match status" value="2"/>
</dbReference>
<feature type="disulfide bond" evidence="11">
    <location>
        <begin position="185"/>
        <end position="197"/>
    </location>
</feature>
<keyword evidence="5" id="KW-0677">Repeat</keyword>
<evidence type="ECO:0000313" key="13">
    <source>
        <dbReference type="EMBL" id="CAD7456755.1"/>
    </source>
</evidence>
<keyword evidence="7" id="KW-0472">Membrane</keyword>
<evidence type="ECO:0000256" key="9">
    <source>
        <dbReference type="ARBA" id="ARBA00023170"/>
    </source>
</evidence>
<evidence type="ECO:0000256" key="7">
    <source>
        <dbReference type="ARBA" id="ARBA00023136"/>
    </source>
</evidence>
<dbReference type="PROSITE" id="PS01186">
    <property type="entry name" value="EGF_2"/>
    <property type="match status" value="1"/>
</dbReference>
<feature type="disulfide bond" evidence="11">
    <location>
        <begin position="65"/>
        <end position="80"/>
    </location>
</feature>
<dbReference type="SMART" id="SM00179">
    <property type="entry name" value="EGF_CA"/>
    <property type="match status" value="2"/>
</dbReference>
<dbReference type="InterPro" id="IPR049883">
    <property type="entry name" value="NOTCH1_EGF-like"/>
</dbReference>
<sequence>MANGEWKTTLSTLYLDSNLYLPVISSLVYCESSGLDHTATEVDETCRSDQFTCNNGKCIQMRWKCDKDDDCGDGSDERNCPVPTCSPDQDFECADHYCITAKWHCDGDPDCPDSSDEVVRRGTPPCVLESVWDCPVNVTVSRCLPREFECKDRITCIHKSWKCDGDKDCPDGSDENMANCPIRKCRPDQFQCHNHACIPGHLICSGQPECADGSDELDCGTEAPKCDQKTHFHCGGNVCIPLTKVCDKRMDCPSGEDEPGDKCGHNECTENNGGCSQICVDTPSSFFCDCMPGYKLMDNKTCDDINECEIPGACSQLCINEKGTFKCQCVNGYAKDPNDHTRCKPMEGHASLLFARRHDIRKISLDHHEMTAIVNDTKSATALDFVFRTGMIFWSDISDQKIYK</sequence>
<gene>
    <name evidence="13" type="ORF">TTEB3V08_LOCUS4772</name>
</gene>
<name>A0A7R9IEG2_9NEOP</name>
<dbReference type="CDD" id="cd00112">
    <property type="entry name" value="LDLa"/>
    <property type="match status" value="4"/>
</dbReference>
<keyword evidence="8 11" id="KW-1015">Disulfide bond</keyword>
<evidence type="ECO:0000256" key="6">
    <source>
        <dbReference type="ARBA" id="ARBA00022989"/>
    </source>
</evidence>
<dbReference type="PRINTS" id="PR00261">
    <property type="entry name" value="LDLRECEPTOR"/>
</dbReference>
<dbReference type="InterPro" id="IPR023415">
    <property type="entry name" value="LDLR_class-A_CS"/>
</dbReference>
<reference evidence="13" key="1">
    <citation type="submission" date="2020-11" db="EMBL/GenBank/DDBJ databases">
        <authorList>
            <person name="Tran Van P."/>
        </authorList>
    </citation>
    <scope>NUCLEOTIDE SEQUENCE</scope>
</reference>
<dbReference type="InterPro" id="IPR051221">
    <property type="entry name" value="LDLR-related"/>
</dbReference>
<dbReference type="PROSITE" id="PS01187">
    <property type="entry name" value="EGF_CA"/>
    <property type="match status" value="1"/>
</dbReference>
<evidence type="ECO:0000256" key="3">
    <source>
        <dbReference type="ARBA" id="ARBA00022583"/>
    </source>
</evidence>
<feature type="disulfide bond" evidence="11">
    <location>
        <begin position="204"/>
        <end position="219"/>
    </location>
</feature>